<evidence type="ECO:0000313" key="11">
    <source>
        <dbReference type="EMBL" id="PIK36077.1"/>
    </source>
</evidence>
<sequence length="131" mass="14516">MVQDLAMATALPRPKMRGLLQTHLKKHFMIGAVISVIGAAAVKFFLLDVRKQKYVDFYKSYDAQKDFERMRELGVFQSVRPLSEAAEEEWVPAVHLSPSGGSSAPPDCIDAPPLDSGWGRNRCGGRRNRGA</sequence>
<accession>A0A2G8JK20</accession>
<evidence type="ECO:0000256" key="7">
    <source>
        <dbReference type="ARBA" id="ARBA00023128"/>
    </source>
</evidence>
<keyword evidence="7" id="KW-0496">Mitochondrion</keyword>
<evidence type="ECO:0000256" key="5">
    <source>
        <dbReference type="ARBA" id="ARBA00022792"/>
    </source>
</evidence>
<dbReference type="OrthoDB" id="10051322at2759"/>
<gene>
    <name evidence="11" type="ORF">BSL78_27095</name>
</gene>
<evidence type="ECO:0000256" key="10">
    <source>
        <dbReference type="SAM" id="Phobius"/>
    </source>
</evidence>
<keyword evidence="12" id="KW-1185">Reference proteome</keyword>
<dbReference type="EMBL" id="MRZV01001750">
    <property type="protein sequence ID" value="PIK36077.1"/>
    <property type="molecule type" value="Genomic_DNA"/>
</dbReference>
<keyword evidence="6 10" id="KW-1133">Transmembrane helix</keyword>
<dbReference type="CDD" id="cd22901">
    <property type="entry name" value="CcO_VIc"/>
    <property type="match status" value="1"/>
</dbReference>
<feature type="transmembrane region" description="Helical" evidence="10">
    <location>
        <begin position="28"/>
        <end position="47"/>
    </location>
</feature>
<organism evidence="11 12">
    <name type="scientific">Stichopus japonicus</name>
    <name type="common">Sea cucumber</name>
    <dbReference type="NCBI Taxonomy" id="307972"/>
    <lineage>
        <taxon>Eukaryota</taxon>
        <taxon>Metazoa</taxon>
        <taxon>Echinodermata</taxon>
        <taxon>Eleutherozoa</taxon>
        <taxon>Echinozoa</taxon>
        <taxon>Holothuroidea</taxon>
        <taxon>Aspidochirotacea</taxon>
        <taxon>Aspidochirotida</taxon>
        <taxon>Stichopodidae</taxon>
        <taxon>Apostichopus</taxon>
    </lineage>
</organism>
<comment type="caution">
    <text evidence="11">The sequence shown here is derived from an EMBL/GenBank/DDBJ whole genome shotgun (WGS) entry which is preliminary data.</text>
</comment>
<evidence type="ECO:0000256" key="8">
    <source>
        <dbReference type="ARBA" id="ARBA00023136"/>
    </source>
</evidence>
<reference evidence="11 12" key="1">
    <citation type="journal article" date="2017" name="PLoS Biol.">
        <title>The sea cucumber genome provides insights into morphological evolution and visceral regeneration.</title>
        <authorList>
            <person name="Zhang X."/>
            <person name="Sun L."/>
            <person name="Yuan J."/>
            <person name="Sun Y."/>
            <person name="Gao Y."/>
            <person name="Zhang L."/>
            <person name="Li S."/>
            <person name="Dai H."/>
            <person name="Hamel J.F."/>
            <person name="Liu C."/>
            <person name="Yu Y."/>
            <person name="Liu S."/>
            <person name="Lin W."/>
            <person name="Guo K."/>
            <person name="Jin S."/>
            <person name="Xu P."/>
            <person name="Storey K.B."/>
            <person name="Huan P."/>
            <person name="Zhang T."/>
            <person name="Zhou Y."/>
            <person name="Zhang J."/>
            <person name="Lin C."/>
            <person name="Li X."/>
            <person name="Xing L."/>
            <person name="Huo D."/>
            <person name="Sun M."/>
            <person name="Wang L."/>
            <person name="Mercier A."/>
            <person name="Li F."/>
            <person name="Yang H."/>
            <person name="Xiang J."/>
        </authorList>
    </citation>
    <scope>NUCLEOTIDE SEQUENCE [LARGE SCALE GENOMIC DNA]</scope>
    <source>
        <strain evidence="11">Shaxun</strain>
        <tissue evidence="11">Muscle</tissue>
    </source>
</reference>
<evidence type="ECO:0000256" key="4">
    <source>
        <dbReference type="ARBA" id="ARBA00022692"/>
    </source>
</evidence>
<dbReference type="PANTHER" id="PTHR48416">
    <property type="entry name" value="CYTOCHROME C OXIDASE SUBUNIT 6C"/>
    <property type="match status" value="1"/>
</dbReference>
<dbReference type="GO" id="GO:0005743">
    <property type="term" value="C:mitochondrial inner membrane"/>
    <property type="evidence" value="ECO:0007669"/>
    <property type="project" value="UniProtKB-SubCell"/>
</dbReference>
<comment type="similarity">
    <text evidence="3">Belongs to the cytochrome c oxidase subunit 6c family.</text>
</comment>
<dbReference type="Pfam" id="PF02937">
    <property type="entry name" value="COX6C"/>
    <property type="match status" value="1"/>
</dbReference>
<evidence type="ECO:0000256" key="1">
    <source>
        <dbReference type="ARBA" id="ARBA00004434"/>
    </source>
</evidence>
<dbReference type="Proteomes" id="UP000230750">
    <property type="component" value="Unassembled WGS sequence"/>
</dbReference>
<dbReference type="Gene3D" id="4.10.93.10">
    <property type="entry name" value="Mitochondrial cytochrome c oxidase subunit VIc/VIIs"/>
    <property type="match status" value="1"/>
</dbReference>
<evidence type="ECO:0000256" key="3">
    <source>
        <dbReference type="ARBA" id="ARBA00007204"/>
    </source>
</evidence>
<dbReference type="PANTHER" id="PTHR48416:SF1">
    <property type="entry name" value="CYTOCHROME C OXIDASE SUBUNIT 6C"/>
    <property type="match status" value="1"/>
</dbReference>
<dbReference type="InterPro" id="IPR037169">
    <property type="entry name" value="Cytochrome_c_oxidase_VIc_sf"/>
</dbReference>
<dbReference type="InterPro" id="IPR034884">
    <property type="entry name" value="Cytochrome_c_oxidase_VIc/VIIs"/>
</dbReference>
<name>A0A2G8JK20_STIJA</name>
<protein>
    <submittedName>
        <fullName evidence="11">Putative cytochrome c oxidase subunit 6C-2</fullName>
    </submittedName>
</protein>
<dbReference type="SUPFAM" id="SSF81415">
    <property type="entry name" value="Mitochondrial cytochrome c oxidase subunit VIc"/>
    <property type="match status" value="1"/>
</dbReference>
<feature type="region of interest" description="Disordered" evidence="9">
    <location>
        <begin position="96"/>
        <end position="131"/>
    </location>
</feature>
<keyword evidence="5" id="KW-0999">Mitochondrion inner membrane</keyword>
<dbReference type="InterPro" id="IPR051389">
    <property type="entry name" value="Cytochrome_c_oxidase_VIc"/>
</dbReference>
<dbReference type="STRING" id="307972.A0A2G8JK20"/>
<keyword evidence="4 10" id="KW-0812">Transmembrane</keyword>
<evidence type="ECO:0000256" key="6">
    <source>
        <dbReference type="ARBA" id="ARBA00022989"/>
    </source>
</evidence>
<evidence type="ECO:0000256" key="9">
    <source>
        <dbReference type="SAM" id="MobiDB-lite"/>
    </source>
</evidence>
<comment type="pathway">
    <text evidence="2">Energy metabolism; oxidative phosphorylation.</text>
</comment>
<proteinExistence type="inferred from homology"/>
<keyword evidence="8 10" id="KW-0472">Membrane</keyword>
<dbReference type="AlphaFoldDB" id="A0A2G8JK20"/>
<evidence type="ECO:0000256" key="2">
    <source>
        <dbReference type="ARBA" id="ARBA00004673"/>
    </source>
</evidence>
<evidence type="ECO:0000313" key="12">
    <source>
        <dbReference type="Proteomes" id="UP000230750"/>
    </source>
</evidence>
<comment type="subcellular location">
    <subcellularLocation>
        <location evidence="1">Mitochondrion inner membrane</location>
        <topology evidence="1">Single-pass membrane protein</topology>
    </subcellularLocation>
</comment>